<evidence type="ECO:0000313" key="1">
    <source>
        <dbReference type="EMBL" id="GHA04729.1"/>
    </source>
</evidence>
<comment type="caution">
    <text evidence="1">The sequence shown here is derived from an EMBL/GenBank/DDBJ whole genome shotgun (WGS) entry which is preliminary data.</text>
</comment>
<keyword evidence="2" id="KW-1185">Reference proteome</keyword>
<gene>
    <name evidence="1" type="ORF">GCM10008090_12700</name>
</gene>
<dbReference type="Proteomes" id="UP000614811">
    <property type="component" value="Unassembled WGS sequence"/>
</dbReference>
<organism evidence="1 2">
    <name type="scientific">Arenicella chitinivorans</name>
    <dbReference type="NCBI Taxonomy" id="1329800"/>
    <lineage>
        <taxon>Bacteria</taxon>
        <taxon>Pseudomonadati</taxon>
        <taxon>Pseudomonadota</taxon>
        <taxon>Gammaproteobacteria</taxon>
        <taxon>Arenicellales</taxon>
        <taxon>Arenicellaceae</taxon>
        <taxon>Arenicella</taxon>
    </lineage>
</organism>
<sequence>MRIHRIILSFVIFLLVPGVHAAEVRSISREVKSELDGETIWTVHVKCAGISEERSIERTDSSRKWCSEDLPTMCSRKKVKAANNVCGSHFERLVGEYRVEKAKQEAEAN</sequence>
<protein>
    <submittedName>
        <fullName evidence="1">Uncharacterized protein</fullName>
    </submittedName>
</protein>
<dbReference type="EMBL" id="BMXA01000002">
    <property type="protein sequence ID" value="GHA04729.1"/>
    <property type="molecule type" value="Genomic_DNA"/>
</dbReference>
<name>A0A918RP89_9GAMM</name>
<reference evidence="1" key="1">
    <citation type="journal article" date="2014" name="Int. J. Syst. Evol. Microbiol.">
        <title>Complete genome sequence of Corynebacterium casei LMG S-19264T (=DSM 44701T), isolated from a smear-ripened cheese.</title>
        <authorList>
            <consortium name="US DOE Joint Genome Institute (JGI-PGF)"/>
            <person name="Walter F."/>
            <person name="Albersmeier A."/>
            <person name="Kalinowski J."/>
            <person name="Ruckert C."/>
        </authorList>
    </citation>
    <scope>NUCLEOTIDE SEQUENCE</scope>
    <source>
        <strain evidence="1">KCTC 12711</strain>
    </source>
</reference>
<evidence type="ECO:0000313" key="2">
    <source>
        <dbReference type="Proteomes" id="UP000614811"/>
    </source>
</evidence>
<proteinExistence type="predicted"/>
<dbReference type="AlphaFoldDB" id="A0A918RP89"/>
<accession>A0A918RP89</accession>
<reference evidence="1" key="2">
    <citation type="submission" date="2020-09" db="EMBL/GenBank/DDBJ databases">
        <authorList>
            <person name="Sun Q."/>
            <person name="Kim S."/>
        </authorList>
    </citation>
    <scope>NUCLEOTIDE SEQUENCE</scope>
    <source>
        <strain evidence="1">KCTC 12711</strain>
    </source>
</reference>
<dbReference type="RefSeq" id="WP_189399202.1">
    <property type="nucleotide sequence ID" value="NZ_BMXA01000002.1"/>
</dbReference>